<feature type="transmembrane region" description="Helical" evidence="1">
    <location>
        <begin position="28"/>
        <end position="48"/>
    </location>
</feature>
<dbReference type="EMBL" id="SLUB01000063">
    <property type="protein sequence ID" value="THE09791.1"/>
    <property type="molecule type" value="Genomic_DNA"/>
</dbReference>
<dbReference type="AlphaFoldDB" id="A0A4S3PK30"/>
<proteinExistence type="predicted"/>
<accession>A0A4S3PK30</accession>
<keyword evidence="3" id="KW-1185">Reference proteome</keyword>
<keyword evidence="1" id="KW-0812">Transmembrane</keyword>
<comment type="caution">
    <text evidence="2">The sequence shown here is derived from an EMBL/GenBank/DDBJ whole genome shotgun (WGS) entry which is preliminary data.</text>
</comment>
<name>A0A4S3PK30_9BACI</name>
<dbReference type="OrthoDB" id="2972906at2"/>
<protein>
    <submittedName>
        <fullName evidence="2">Uncharacterized protein</fullName>
    </submittedName>
</protein>
<evidence type="ECO:0000256" key="1">
    <source>
        <dbReference type="SAM" id="Phobius"/>
    </source>
</evidence>
<dbReference type="RefSeq" id="WP_136381515.1">
    <property type="nucleotide sequence ID" value="NZ_SLUB01000063.1"/>
</dbReference>
<evidence type="ECO:0000313" key="3">
    <source>
        <dbReference type="Proteomes" id="UP000306477"/>
    </source>
</evidence>
<keyword evidence="1" id="KW-0472">Membrane</keyword>
<gene>
    <name evidence="2" type="ORF">E1I69_21070</name>
</gene>
<reference evidence="2 3" key="1">
    <citation type="journal article" date="2019" name="Indoor Air">
        <title>Impacts of indoor surface finishes on bacterial viability.</title>
        <authorList>
            <person name="Hu J."/>
            <person name="Maamar S.B."/>
            <person name="Glawe A.J."/>
            <person name="Gottel N."/>
            <person name="Gilbert J.A."/>
            <person name="Hartmann E.M."/>
        </authorList>
    </citation>
    <scope>NUCLEOTIDE SEQUENCE [LARGE SCALE GENOMIC DNA]</scope>
    <source>
        <strain evidence="2 3">AF060A6</strain>
    </source>
</reference>
<evidence type="ECO:0000313" key="2">
    <source>
        <dbReference type="EMBL" id="THE09791.1"/>
    </source>
</evidence>
<organism evidence="2 3">
    <name type="scientific">Bacillus timonensis</name>
    <dbReference type="NCBI Taxonomy" id="1033734"/>
    <lineage>
        <taxon>Bacteria</taxon>
        <taxon>Bacillati</taxon>
        <taxon>Bacillota</taxon>
        <taxon>Bacilli</taxon>
        <taxon>Bacillales</taxon>
        <taxon>Bacillaceae</taxon>
        <taxon>Bacillus</taxon>
    </lineage>
</organism>
<sequence>MRFVVLFGVAFVLGIIMAFLDVSEPLGLIISMIVIVGFSTYLFIYPIFWEKNVRKIESYLEKRRKNPLYKLYYGMGNRIDQDVKEATEELVQKYKQPARQALFKTLHALYEDDILRVKKDIEEIHPPQYKAYYQAIVAVEEGKLEQAAALGEQVKSEWMKHALAAGIAKKAGNHEVYVAEIQKAFEKTRGMQRYVLYKQFERDLEAV</sequence>
<keyword evidence="1" id="KW-1133">Transmembrane helix</keyword>
<dbReference type="Proteomes" id="UP000306477">
    <property type="component" value="Unassembled WGS sequence"/>
</dbReference>